<keyword evidence="6" id="KW-1185">Reference proteome</keyword>
<dbReference type="Pfam" id="PF00732">
    <property type="entry name" value="GMC_oxred_N"/>
    <property type="match status" value="1"/>
</dbReference>
<dbReference type="SUPFAM" id="SSF51905">
    <property type="entry name" value="FAD/NAD(P)-binding domain"/>
    <property type="match status" value="1"/>
</dbReference>
<dbReference type="PANTHER" id="PTHR11552:SF154">
    <property type="entry name" value="FI04917P"/>
    <property type="match status" value="1"/>
</dbReference>
<protein>
    <recommendedName>
        <fullName evidence="7">Glucose dehydrogenase [FAD, quinone]-like</fullName>
    </recommendedName>
</protein>
<dbReference type="Gene3D" id="3.30.560.10">
    <property type="entry name" value="Glucose Oxidase, domain 3"/>
    <property type="match status" value="1"/>
</dbReference>
<evidence type="ECO:0000313" key="6">
    <source>
        <dbReference type="Proteomes" id="UP000801492"/>
    </source>
</evidence>
<feature type="binding site" evidence="2">
    <location>
        <position position="28"/>
    </location>
    <ligand>
        <name>FAD</name>
        <dbReference type="ChEBI" id="CHEBI:57692"/>
    </ligand>
</feature>
<comment type="similarity">
    <text evidence="1">Belongs to the GMC oxidoreductase family.</text>
</comment>
<evidence type="ECO:0000259" key="4">
    <source>
        <dbReference type="Pfam" id="PF05199"/>
    </source>
</evidence>
<evidence type="ECO:0000256" key="1">
    <source>
        <dbReference type="ARBA" id="ARBA00010790"/>
    </source>
</evidence>
<sequence>MTQPSTTSCTARPQRSCSWIHGRVMGGTSGLNYMIYMRGNPLDFDEWEQQGNPGWSYKDVFPYFLKSEDNKNPDLVDPYYHNTGGYQSVSIHAYQDKNIFPIINAFRELGLPLIDHNAGSQLGVALVQATVGNGQRVTTNDAFITPIRNKRRNLVIRTNANVARVLINRKTKKAYGVEYYTNKTLNRVLARKEVIVSAGTVNSAKVLMLSGVGPAEHLQSRGIKVIHNLPVGHNLHDHTTLDGLVFSINKSSTIVDDIQRNADLQYYQQTRRGPLATSTLLQITAMVQTKYAQDSRPEIQYLLDATNVEDFFTDPILTSQTNVNAMAYYNGITVRPILLNPLSRGIVLLNDSDPVLGTPLVYPNTFTEEIDVLRIIDGIKQSLYLLETESLSKLGVQLVGNSLPACVQYEFATDEYWECLIRGYTSSVYHPAGTCKMGPKEDHAAVVDARLRVHGIKNLRVMDASIMPQVTRGNTNAPVIMIAEMGSDFIKDTWLNQQQEQENAFSENREFRSKTKWKFLNYFWEMLKEM</sequence>
<dbReference type="InterPro" id="IPR000172">
    <property type="entry name" value="GMC_OxRdtase_N"/>
</dbReference>
<dbReference type="Proteomes" id="UP000801492">
    <property type="component" value="Unassembled WGS sequence"/>
</dbReference>
<evidence type="ECO:0008006" key="7">
    <source>
        <dbReference type="Google" id="ProtNLM"/>
    </source>
</evidence>
<feature type="domain" description="Glucose-methanol-choline oxidoreductase N-terminal" evidence="3">
    <location>
        <begin position="8"/>
        <end position="239"/>
    </location>
</feature>
<dbReference type="PANTHER" id="PTHR11552">
    <property type="entry name" value="GLUCOSE-METHANOL-CHOLINE GMC OXIDOREDUCTASE"/>
    <property type="match status" value="1"/>
</dbReference>
<dbReference type="AlphaFoldDB" id="A0A8K0D9S0"/>
<dbReference type="InterPro" id="IPR007867">
    <property type="entry name" value="GMC_OxRtase_C"/>
</dbReference>
<dbReference type="InterPro" id="IPR012132">
    <property type="entry name" value="GMC_OxRdtase"/>
</dbReference>
<feature type="binding site" evidence="2">
    <location>
        <position position="24"/>
    </location>
    <ligand>
        <name>FAD</name>
        <dbReference type="ChEBI" id="CHEBI:57692"/>
    </ligand>
</feature>
<dbReference type="PIRSF" id="PIRSF000137">
    <property type="entry name" value="Alcohol_oxidase"/>
    <property type="match status" value="1"/>
</dbReference>
<evidence type="ECO:0000313" key="5">
    <source>
        <dbReference type="EMBL" id="KAF2900364.1"/>
    </source>
</evidence>
<dbReference type="Gene3D" id="3.50.50.60">
    <property type="entry name" value="FAD/NAD(P)-binding domain"/>
    <property type="match status" value="1"/>
</dbReference>
<dbReference type="InterPro" id="IPR036188">
    <property type="entry name" value="FAD/NAD-bd_sf"/>
</dbReference>
<accession>A0A8K0D9S0</accession>
<organism evidence="5 6">
    <name type="scientific">Ignelater luminosus</name>
    <name type="common">Cucubano</name>
    <name type="synonym">Pyrophorus luminosus</name>
    <dbReference type="NCBI Taxonomy" id="2038154"/>
    <lineage>
        <taxon>Eukaryota</taxon>
        <taxon>Metazoa</taxon>
        <taxon>Ecdysozoa</taxon>
        <taxon>Arthropoda</taxon>
        <taxon>Hexapoda</taxon>
        <taxon>Insecta</taxon>
        <taxon>Pterygota</taxon>
        <taxon>Neoptera</taxon>
        <taxon>Endopterygota</taxon>
        <taxon>Coleoptera</taxon>
        <taxon>Polyphaga</taxon>
        <taxon>Elateriformia</taxon>
        <taxon>Elateroidea</taxon>
        <taxon>Elateridae</taxon>
        <taxon>Agrypninae</taxon>
        <taxon>Pyrophorini</taxon>
        <taxon>Ignelater</taxon>
    </lineage>
</organism>
<dbReference type="GO" id="GO:0016614">
    <property type="term" value="F:oxidoreductase activity, acting on CH-OH group of donors"/>
    <property type="evidence" value="ECO:0007669"/>
    <property type="project" value="InterPro"/>
</dbReference>
<keyword evidence="2" id="KW-0285">Flavoprotein</keyword>
<name>A0A8K0D9S0_IGNLU</name>
<comment type="cofactor">
    <cofactor evidence="2">
        <name>FAD</name>
        <dbReference type="ChEBI" id="CHEBI:57692"/>
    </cofactor>
</comment>
<evidence type="ECO:0000259" key="3">
    <source>
        <dbReference type="Pfam" id="PF00732"/>
    </source>
</evidence>
<evidence type="ECO:0000256" key="2">
    <source>
        <dbReference type="PIRSR" id="PIRSR000137-2"/>
    </source>
</evidence>
<dbReference type="OrthoDB" id="269227at2759"/>
<comment type="caution">
    <text evidence="5">The sequence shown here is derived from an EMBL/GenBank/DDBJ whole genome shotgun (WGS) entry which is preliminary data.</text>
</comment>
<dbReference type="GO" id="GO:0050660">
    <property type="term" value="F:flavin adenine dinucleotide binding"/>
    <property type="evidence" value="ECO:0007669"/>
    <property type="project" value="InterPro"/>
</dbReference>
<reference evidence="5" key="1">
    <citation type="submission" date="2019-08" db="EMBL/GenBank/DDBJ databases">
        <title>The genome of the North American firefly Photinus pyralis.</title>
        <authorList>
            <consortium name="Photinus pyralis genome working group"/>
            <person name="Fallon T.R."/>
            <person name="Sander Lower S.E."/>
            <person name="Weng J.-K."/>
        </authorList>
    </citation>
    <scope>NUCLEOTIDE SEQUENCE</scope>
    <source>
        <strain evidence="5">TRF0915ILg1</strain>
        <tissue evidence="5">Whole body</tissue>
    </source>
</reference>
<dbReference type="SUPFAM" id="SSF54373">
    <property type="entry name" value="FAD-linked reductases, C-terminal domain"/>
    <property type="match status" value="1"/>
</dbReference>
<keyword evidence="2" id="KW-0274">FAD</keyword>
<dbReference type="EMBL" id="VTPC01002236">
    <property type="protein sequence ID" value="KAF2900364.1"/>
    <property type="molecule type" value="Genomic_DNA"/>
</dbReference>
<feature type="domain" description="Glucose-methanol-choline oxidoreductase C-terminal" evidence="4">
    <location>
        <begin position="341"/>
        <end position="483"/>
    </location>
</feature>
<dbReference type="Pfam" id="PF05199">
    <property type="entry name" value="GMC_oxred_C"/>
    <property type="match status" value="1"/>
</dbReference>
<feature type="binding site" evidence="2">
    <location>
        <position position="162"/>
    </location>
    <ligand>
        <name>FAD</name>
        <dbReference type="ChEBI" id="CHEBI:57692"/>
    </ligand>
</feature>
<gene>
    <name evidence="5" type="ORF">ILUMI_05823</name>
</gene>
<proteinExistence type="inferred from homology"/>